<proteinExistence type="predicted"/>
<sequence>MIFSAFLKALKRIASLDKHLASIKPGVDIKILVRVHFSMTHPASYESLCEDFEPLKQIHCAEKRVQQEWQKYERSRKRRRAL</sequence>
<dbReference type="AlphaFoldDB" id="A0A833STB0"/>
<comment type="caution">
    <text evidence="1">The sequence shown here is derived from an EMBL/GenBank/DDBJ whole genome shotgun (WGS) entry which is preliminary data.</text>
</comment>
<organism evidence="1 2">
    <name type="scientific">Phytophthora infestans</name>
    <name type="common">Potato late blight agent</name>
    <name type="synonym">Botrytis infestans</name>
    <dbReference type="NCBI Taxonomy" id="4787"/>
    <lineage>
        <taxon>Eukaryota</taxon>
        <taxon>Sar</taxon>
        <taxon>Stramenopiles</taxon>
        <taxon>Oomycota</taxon>
        <taxon>Peronosporomycetes</taxon>
        <taxon>Peronosporales</taxon>
        <taxon>Peronosporaceae</taxon>
        <taxon>Phytophthora</taxon>
    </lineage>
</organism>
<dbReference type="Proteomes" id="UP000602510">
    <property type="component" value="Unassembled WGS sequence"/>
</dbReference>
<name>A0A833STB0_PHYIN</name>
<keyword evidence="2" id="KW-1185">Reference proteome</keyword>
<reference evidence="1" key="1">
    <citation type="submission" date="2020-04" db="EMBL/GenBank/DDBJ databases">
        <title>Hybrid Assembly of Korean Phytophthora infestans isolates.</title>
        <authorList>
            <person name="Prokchorchik M."/>
            <person name="Lee Y."/>
            <person name="Seo J."/>
            <person name="Cho J.-H."/>
            <person name="Park Y.-E."/>
            <person name="Jang D.-C."/>
            <person name="Im J.-S."/>
            <person name="Choi J.-G."/>
            <person name="Park H.-J."/>
            <person name="Lee G.-B."/>
            <person name="Lee Y.-G."/>
            <person name="Hong S.-Y."/>
            <person name="Cho K."/>
            <person name="Sohn K.H."/>
        </authorList>
    </citation>
    <scope>NUCLEOTIDE SEQUENCE</scope>
    <source>
        <strain evidence="1">KR_1_A1</strain>
    </source>
</reference>
<evidence type="ECO:0000313" key="2">
    <source>
        <dbReference type="Proteomes" id="UP000602510"/>
    </source>
</evidence>
<dbReference type="EMBL" id="WSZM01000595">
    <property type="protein sequence ID" value="KAF4031275.1"/>
    <property type="molecule type" value="Genomic_DNA"/>
</dbReference>
<protein>
    <submittedName>
        <fullName evidence="1">Uncharacterized protein</fullName>
    </submittedName>
</protein>
<evidence type="ECO:0000313" key="1">
    <source>
        <dbReference type="EMBL" id="KAF4031275.1"/>
    </source>
</evidence>
<accession>A0A833STB0</accession>
<gene>
    <name evidence="1" type="ORF">GN244_ATG16919</name>
</gene>